<proteinExistence type="predicted"/>
<evidence type="ECO:0000313" key="1">
    <source>
        <dbReference type="EMBL" id="AIA64116.1"/>
    </source>
</evidence>
<reference evidence="1 2" key="1">
    <citation type="journal article" date="2014" name="Genome Announc.">
        <title>Complete Genome Sequence of a Staphylococcus epidermidis Bacteriophage Isolated from the Anterior Nares of Humans.</title>
        <authorList>
            <person name="Aswani V.H."/>
            <person name="Tremblay D.M."/>
            <person name="Moineau S."/>
            <person name="Shukla S.K."/>
        </authorList>
    </citation>
    <scope>NUCLEOTIDE SEQUENCE [LARGE SCALE GENOMIC DNA]</scope>
</reference>
<name>A0A060AEZ9_9CAUD</name>
<dbReference type="KEGG" id="vg:19685831"/>
<organism evidence="1 2">
    <name type="scientific">Staphylococcus phage 6ec</name>
    <dbReference type="NCBI Taxonomy" id="1500386"/>
    <lineage>
        <taxon>Viruses</taxon>
        <taxon>Duplodnaviria</taxon>
        <taxon>Heunggongvirae</taxon>
        <taxon>Uroviricota</taxon>
        <taxon>Caudoviricetes</taxon>
        <taxon>Sextaecvirus</taxon>
        <taxon>Sextaecvirus sextaec</taxon>
    </lineage>
</organism>
<dbReference type="Proteomes" id="UP000026999">
    <property type="component" value="Segment"/>
</dbReference>
<protein>
    <submittedName>
        <fullName evidence="1">Uncharacterized protein</fullName>
    </submittedName>
</protein>
<dbReference type="RefSeq" id="YP_009042595.1">
    <property type="nucleotide sequence ID" value="NC_024355.1"/>
</dbReference>
<gene>
    <name evidence="1" type="ORF">PHAGE6E_90</name>
</gene>
<dbReference type="GeneID" id="19685831"/>
<sequence>MEIKNIKKSILTFISPCYTIYHTGRLFMNKLTKEEVKQIYTSTKTQDDKYKKSRKIKRI</sequence>
<keyword evidence="2" id="KW-1185">Reference proteome</keyword>
<accession>A0A060AEZ9</accession>
<dbReference type="EMBL" id="KJ804259">
    <property type="protein sequence ID" value="AIA64116.1"/>
    <property type="molecule type" value="Genomic_DNA"/>
</dbReference>
<evidence type="ECO:0000313" key="2">
    <source>
        <dbReference type="Proteomes" id="UP000026999"/>
    </source>
</evidence>